<gene>
    <name evidence="8" type="ORF">BSL78_14876</name>
</gene>
<dbReference type="GO" id="GO:0003743">
    <property type="term" value="F:translation initiation factor activity"/>
    <property type="evidence" value="ECO:0007669"/>
    <property type="project" value="TreeGrafter"/>
</dbReference>
<comment type="subcellular location">
    <subcellularLocation>
        <location evidence="1">Cytoplasm</location>
        <location evidence="1">Cytosol</location>
    </subcellularLocation>
</comment>
<dbReference type="SUPFAM" id="SSF51161">
    <property type="entry name" value="Trimeric LpxA-like enzymes"/>
    <property type="match status" value="1"/>
</dbReference>
<comment type="caution">
    <text evidence="8">The sequence shown here is derived from an EMBL/GenBank/DDBJ whole genome shotgun (WGS) entry which is preliminary data.</text>
</comment>
<proteinExistence type="inferred from homology"/>
<dbReference type="Proteomes" id="UP000230750">
    <property type="component" value="Unassembled WGS sequence"/>
</dbReference>
<dbReference type="EMBL" id="MRZV01000533">
    <property type="protein sequence ID" value="PIK48232.1"/>
    <property type="molecule type" value="Genomic_DNA"/>
</dbReference>
<name>A0A2G8KJP6_STIJA</name>
<evidence type="ECO:0000256" key="4">
    <source>
        <dbReference type="ARBA" id="ARBA00022540"/>
    </source>
</evidence>
<dbReference type="PANTHER" id="PTHR45989">
    <property type="entry name" value="TRANSLATION INITIATION FACTOR EIF-2B SUBUNIT GAMMA"/>
    <property type="match status" value="1"/>
</dbReference>
<feature type="domain" description="EIF2B subunit epsilon/gamma LbH" evidence="7">
    <location>
        <begin position="73"/>
        <end position="165"/>
    </location>
</feature>
<dbReference type="GO" id="GO:0005829">
    <property type="term" value="C:cytosol"/>
    <property type="evidence" value="ECO:0007669"/>
    <property type="project" value="UniProtKB-SubCell"/>
</dbReference>
<reference evidence="8 9" key="1">
    <citation type="journal article" date="2017" name="PLoS Biol.">
        <title>The sea cucumber genome provides insights into morphological evolution and visceral regeneration.</title>
        <authorList>
            <person name="Zhang X."/>
            <person name="Sun L."/>
            <person name="Yuan J."/>
            <person name="Sun Y."/>
            <person name="Gao Y."/>
            <person name="Zhang L."/>
            <person name="Li S."/>
            <person name="Dai H."/>
            <person name="Hamel J.F."/>
            <person name="Liu C."/>
            <person name="Yu Y."/>
            <person name="Liu S."/>
            <person name="Lin W."/>
            <person name="Guo K."/>
            <person name="Jin S."/>
            <person name="Xu P."/>
            <person name="Storey K.B."/>
            <person name="Huan P."/>
            <person name="Zhang T."/>
            <person name="Zhou Y."/>
            <person name="Zhang J."/>
            <person name="Lin C."/>
            <person name="Li X."/>
            <person name="Xing L."/>
            <person name="Huo D."/>
            <person name="Sun M."/>
            <person name="Wang L."/>
            <person name="Mercier A."/>
            <person name="Li F."/>
            <person name="Yang H."/>
            <person name="Xiang J."/>
        </authorList>
    </citation>
    <scope>NUCLEOTIDE SEQUENCE [LARGE SCALE GENOMIC DNA]</scope>
    <source>
        <strain evidence="8">Shaxun</strain>
        <tissue evidence="8">Muscle</tissue>
    </source>
</reference>
<dbReference type="InterPro" id="IPR011004">
    <property type="entry name" value="Trimer_LpxA-like_sf"/>
</dbReference>
<dbReference type="InterPro" id="IPR051960">
    <property type="entry name" value="eIF2B_gamma"/>
</dbReference>
<evidence type="ECO:0000259" key="7">
    <source>
        <dbReference type="Pfam" id="PF25084"/>
    </source>
</evidence>
<protein>
    <recommendedName>
        <fullName evidence="7">EIF2B subunit epsilon/gamma LbH domain-containing protein</fullName>
    </recommendedName>
</protein>
<dbReference type="STRING" id="307972.A0A2G8KJP6"/>
<accession>A0A2G8KJP6</accession>
<comment type="similarity">
    <text evidence="2">Belongs to the eIF-2B gamma/epsilon subunits family.</text>
</comment>
<dbReference type="OrthoDB" id="10250549at2759"/>
<dbReference type="GO" id="GO:0005851">
    <property type="term" value="C:eukaryotic translation initiation factor 2B complex"/>
    <property type="evidence" value="ECO:0007669"/>
    <property type="project" value="TreeGrafter"/>
</dbReference>
<evidence type="ECO:0000313" key="8">
    <source>
        <dbReference type="EMBL" id="PIK48232.1"/>
    </source>
</evidence>
<evidence type="ECO:0000256" key="1">
    <source>
        <dbReference type="ARBA" id="ARBA00004514"/>
    </source>
</evidence>
<evidence type="ECO:0000256" key="2">
    <source>
        <dbReference type="ARBA" id="ARBA00007878"/>
    </source>
</evidence>
<dbReference type="GO" id="GO:0002183">
    <property type="term" value="P:cytoplasmic translational initiation"/>
    <property type="evidence" value="ECO:0007669"/>
    <property type="project" value="TreeGrafter"/>
</dbReference>
<organism evidence="8 9">
    <name type="scientific">Stichopus japonicus</name>
    <name type="common">Sea cucumber</name>
    <dbReference type="NCBI Taxonomy" id="307972"/>
    <lineage>
        <taxon>Eukaryota</taxon>
        <taxon>Metazoa</taxon>
        <taxon>Echinodermata</taxon>
        <taxon>Eleutherozoa</taxon>
        <taxon>Echinozoa</taxon>
        <taxon>Holothuroidea</taxon>
        <taxon>Aspidochirotacea</taxon>
        <taxon>Aspidochirotida</taxon>
        <taxon>Stichopodidae</taxon>
        <taxon>Apostichopus</taxon>
    </lineage>
</organism>
<evidence type="ECO:0000313" key="9">
    <source>
        <dbReference type="Proteomes" id="UP000230750"/>
    </source>
</evidence>
<feature type="non-terminal residue" evidence="8">
    <location>
        <position position="1"/>
    </location>
</feature>
<dbReference type="Gene3D" id="2.160.10.10">
    <property type="entry name" value="Hexapeptide repeat proteins"/>
    <property type="match status" value="2"/>
</dbReference>
<dbReference type="PANTHER" id="PTHR45989:SF1">
    <property type="entry name" value="TRANSLATION INITIATION FACTOR EIF-2B SUBUNIT GAMMA"/>
    <property type="match status" value="1"/>
</dbReference>
<keyword evidence="4" id="KW-0396">Initiation factor</keyword>
<keyword evidence="3" id="KW-0963">Cytoplasm</keyword>
<keyword evidence="9" id="KW-1185">Reference proteome</keyword>
<sequence length="184" mass="20133">IYSFTKVDELRKVVNRLSSWRAPSHYLEEKNCEDDKIGCYAFISQGGFCIRANTIAAYCEANRQIAARNDLRPEVNIPSKSQVGHDSMVGQGSSVGDKVSIKKSIIGQHCVIKDRVKITNSVVMDHVTIHEGCIIHGSVVCGNAHINEGVEIKDCVVGYSQSLAEKSKYQSLLLVLGPGNLSNL</sequence>
<dbReference type="InterPro" id="IPR056764">
    <property type="entry name" value="LbH_EIF2B3/5"/>
</dbReference>
<comment type="subunit">
    <text evidence="6">Component of the translation initiation factor 2B (eIF2B) complex which is a heterodecamer of two sets of five different subunits: alpha, beta, gamma, delta and epsilon. Subunits alpha, beta and delta comprise a regulatory subcomplex and subunits epsilon and gamma comprise a catalytic subcomplex. Within the complex, the hexameric regulatory complex resides at the center, with the two heterodimeric catalytic subcomplexes bound on opposite sides.</text>
</comment>
<keyword evidence="5" id="KW-0648">Protein biosynthesis</keyword>
<evidence type="ECO:0000256" key="3">
    <source>
        <dbReference type="ARBA" id="ARBA00022490"/>
    </source>
</evidence>
<dbReference type="GO" id="GO:0005085">
    <property type="term" value="F:guanyl-nucleotide exchange factor activity"/>
    <property type="evidence" value="ECO:0007669"/>
    <property type="project" value="TreeGrafter"/>
</dbReference>
<dbReference type="AlphaFoldDB" id="A0A2G8KJP6"/>
<dbReference type="Pfam" id="PF25084">
    <property type="entry name" value="LbH_EIF2B"/>
    <property type="match status" value="1"/>
</dbReference>
<evidence type="ECO:0000256" key="6">
    <source>
        <dbReference type="ARBA" id="ARBA00046432"/>
    </source>
</evidence>
<evidence type="ECO:0000256" key="5">
    <source>
        <dbReference type="ARBA" id="ARBA00022917"/>
    </source>
</evidence>